<dbReference type="EMBL" id="PEWD01000064">
    <property type="protein sequence ID" value="PIU68653.1"/>
    <property type="molecule type" value="Genomic_DNA"/>
</dbReference>
<name>A0A2M7AMP5_UNCKA</name>
<comment type="function">
    <text evidence="3 5">This protein binds to the 23S rRNA, and is important in its secondary structure. It is located near the subunit interface in the base of the L7/L12 stalk, and near the tRNA binding site of the peptidyltransferase center.</text>
</comment>
<feature type="domain" description="Large ribosomal subunit protein uL6 alpha-beta" evidence="6">
    <location>
        <begin position="11"/>
        <end position="82"/>
    </location>
</feature>
<organism evidence="7 8">
    <name type="scientific">candidate division WWE3 bacterium CG06_land_8_20_14_3_00_42_16</name>
    <dbReference type="NCBI Taxonomy" id="1975083"/>
    <lineage>
        <taxon>Bacteria</taxon>
        <taxon>Katanobacteria</taxon>
    </lineage>
</organism>
<evidence type="ECO:0000256" key="4">
    <source>
        <dbReference type="RuleBase" id="RU003869"/>
    </source>
</evidence>
<dbReference type="GO" id="GO:0003735">
    <property type="term" value="F:structural constituent of ribosome"/>
    <property type="evidence" value="ECO:0007669"/>
    <property type="project" value="UniProtKB-UniRule"/>
</dbReference>
<dbReference type="InterPro" id="IPR020040">
    <property type="entry name" value="Ribosomal_uL6_a/b-dom"/>
</dbReference>
<evidence type="ECO:0000313" key="8">
    <source>
        <dbReference type="Proteomes" id="UP000229916"/>
    </source>
</evidence>
<proteinExistence type="inferred from homology"/>
<dbReference type="GO" id="GO:0019843">
    <property type="term" value="F:rRNA binding"/>
    <property type="evidence" value="ECO:0007669"/>
    <property type="project" value="UniProtKB-UniRule"/>
</dbReference>
<evidence type="ECO:0000256" key="2">
    <source>
        <dbReference type="ARBA" id="ARBA00023274"/>
    </source>
</evidence>
<dbReference type="Pfam" id="PF00347">
    <property type="entry name" value="Ribosomal_L6"/>
    <property type="match status" value="2"/>
</dbReference>
<comment type="similarity">
    <text evidence="3 4">Belongs to the universal ribosomal protein uL6 family.</text>
</comment>
<dbReference type="GO" id="GO:0002181">
    <property type="term" value="P:cytoplasmic translation"/>
    <property type="evidence" value="ECO:0007669"/>
    <property type="project" value="TreeGrafter"/>
</dbReference>
<accession>A0A2M7AMP5</accession>
<dbReference type="AlphaFoldDB" id="A0A2M7AMP5"/>
<keyword evidence="3 5" id="KW-0694">RNA-binding</keyword>
<gene>
    <name evidence="3" type="primary">rplF</name>
    <name evidence="7" type="ORF">COS81_03175</name>
</gene>
<evidence type="ECO:0000313" key="7">
    <source>
        <dbReference type="EMBL" id="PIU68653.1"/>
    </source>
</evidence>
<dbReference type="SUPFAM" id="SSF56053">
    <property type="entry name" value="Ribosomal protein L6"/>
    <property type="match status" value="2"/>
</dbReference>
<dbReference type="NCBIfam" id="TIGR03654">
    <property type="entry name" value="L6_bact"/>
    <property type="match status" value="1"/>
</dbReference>
<evidence type="ECO:0000259" key="6">
    <source>
        <dbReference type="Pfam" id="PF00347"/>
    </source>
</evidence>
<sequence>MSRIGRLPIAIPANVEIQKADDTLKIKGPGGEMEQSIPPGIAIEIDNQILRVKQIGDKKATQALFGTIRSLVFNKVLGVTEGFTKELEIIGVGYKARVEGAKLHLNVGFTHPIVYPIPSGIEIKVSGNQILISGIDKEKVGKVASEIRKNKKCNPYTGKGIKYKDEIIKRKAGKAAKTGSSFGAK</sequence>
<dbReference type="Proteomes" id="UP000229916">
    <property type="component" value="Unassembled WGS sequence"/>
</dbReference>
<comment type="subunit">
    <text evidence="3">Part of the 50S ribosomal subunit.</text>
</comment>
<dbReference type="PIRSF" id="PIRSF002162">
    <property type="entry name" value="Ribosomal_L6"/>
    <property type="match status" value="1"/>
</dbReference>
<reference evidence="8" key="1">
    <citation type="submission" date="2017-09" db="EMBL/GenBank/DDBJ databases">
        <title>Depth-based differentiation of microbial function through sediment-hosted aquifers and enrichment of novel symbionts in the deep terrestrial subsurface.</title>
        <authorList>
            <person name="Probst A.J."/>
            <person name="Ladd B."/>
            <person name="Jarett J.K."/>
            <person name="Geller-Mcgrath D.E."/>
            <person name="Sieber C.M.K."/>
            <person name="Emerson J.B."/>
            <person name="Anantharaman K."/>
            <person name="Thomas B.C."/>
            <person name="Malmstrom R."/>
            <person name="Stieglmeier M."/>
            <person name="Klingl A."/>
            <person name="Woyke T."/>
            <person name="Ryan C.M."/>
            <person name="Banfield J.F."/>
        </authorList>
    </citation>
    <scope>NUCLEOTIDE SEQUENCE [LARGE SCALE GENOMIC DNA]</scope>
</reference>
<dbReference type="PANTHER" id="PTHR11655">
    <property type="entry name" value="60S/50S RIBOSOMAL PROTEIN L6/L9"/>
    <property type="match status" value="1"/>
</dbReference>
<dbReference type="Gene3D" id="3.90.930.12">
    <property type="entry name" value="Ribosomal protein L6, alpha-beta domain"/>
    <property type="match status" value="2"/>
</dbReference>
<protein>
    <recommendedName>
        <fullName evidence="3">Large ribosomal subunit protein uL6</fullName>
    </recommendedName>
</protein>
<evidence type="ECO:0000256" key="3">
    <source>
        <dbReference type="HAMAP-Rule" id="MF_01365"/>
    </source>
</evidence>
<keyword evidence="1 3" id="KW-0689">Ribosomal protein</keyword>
<dbReference type="InterPro" id="IPR036789">
    <property type="entry name" value="Ribosomal_uL6-like_a/b-dom_sf"/>
</dbReference>
<dbReference type="InterPro" id="IPR000702">
    <property type="entry name" value="Ribosomal_uL6-like"/>
</dbReference>
<evidence type="ECO:0000256" key="1">
    <source>
        <dbReference type="ARBA" id="ARBA00022980"/>
    </source>
</evidence>
<evidence type="ECO:0000256" key="5">
    <source>
        <dbReference type="RuleBase" id="RU003870"/>
    </source>
</evidence>
<dbReference type="PRINTS" id="PR00059">
    <property type="entry name" value="RIBOSOMALL6"/>
</dbReference>
<dbReference type="GO" id="GO:0022625">
    <property type="term" value="C:cytosolic large ribosomal subunit"/>
    <property type="evidence" value="ECO:0007669"/>
    <property type="project" value="UniProtKB-UniRule"/>
</dbReference>
<keyword evidence="3 5" id="KW-0699">rRNA-binding</keyword>
<comment type="caution">
    <text evidence="7">The sequence shown here is derived from an EMBL/GenBank/DDBJ whole genome shotgun (WGS) entry which is preliminary data.</text>
</comment>
<dbReference type="InterPro" id="IPR019906">
    <property type="entry name" value="Ribosomal_uL6_bac-type"/>
</dbReference>
<dbReference type="HAMAP" id="MF_01365_B">
    <property type="entry name" value="Ribosomal_uL6_B"/>
    <property type="match status" value="1"/>
</dbReference>
<feature type="domain" description="Large ribosomal subunit protein uL6 alpha-beta" evidence="6">
    <location>
        <begin position="90"/>
        <end position="163"/>
    </location>
</feature>
<keyword evidence="2 3" id="KW-0687">Ribonucleoprotein</keyword>
<dbReference type="PANTHER" id="PTHR11655:SF14">
    <property type="entry name" value="LARGE RIBOSOMAL SUBUNIT PROTEIN UL6M"/>
    <property type="match status" value="1"/>
</dbReference>